<gene>
    <name evidence="1" type="ORF">EYB31_15255</name>
</gene>
<evidence type="ECO:0000313" key="1">
    <source>
        <dbReference type="EMBL" id="TBL78226.1"/>
    </source>
</evidence>
<protein>
    <submittedName>
        <fullName evidence="1">DUF1811 family protein</fullName>
    </submittedName>
</protein>
<dbReference type="Proteomes" id="UP000293142">
    <property type="component" value="Unassembled WGS sequence"/>
</dbReference>
<evidence type="ECO:0000313" key="2">
    <source>
        <dbReference type="Proteomes" id="UP000293142"/>
    </source>
</evidence>
<dbReference type="Pfam" id="PF08838">
    <property type="entry name" value="DUF1811"/>
    <property type="match status" value="1"/>
</dbReference>
<dbReference type="OrthoDB" id="2353288at2"/>
<dbReference type="SUPFAM" id="SSF101697">
    <property type="entry name" value="Hypothetical protein YfhH"/>
    <property type="match status" value="1"/>
</dbReference>
<proteinExistence type="predicted"/>
<sequence>MKKRFSEMTRDELETELKLLMEQMKHAQFPSEREILQSKYNTAKAYTLDAAGFLPGVYRVQGFDEPFHLKYVNGIMAWGEMGADREASFPLSLLEPHK</sequence>
<dbReference type="AlphaFoldDB" id="A0A4Q9DS61"/>
<keyword evidence="2" id="KW-1185">Reference proteome</keyword>
<organism evidence="1 2">
    <name type="scientific">Paenibacillus thalictri</name>
    <dbReference type="NCBI Taxonomy" id="2527873"/>
    <lineage>
        <taxon>Bacteria</taxon>
        <taxon>Bacillati</taxon>
        <taxon>Bacillota</taxon>
        <taxon>Bacilli</taxon>
        <taxon>Bacillales</taxon>
        <taxon>Paenibacillaceae</taxon>
        <taxon>Paenibacillus</taxon>
    </lineage>
</organism>
<name>A0A4Q9DS61_9BACL</name>
<dbReference type="RefSeq" id="WP_131014210.1">
    <property type="nucleotide sequence ID" value="NZ_SIRE01000010.1"/>
</dbReference>
<dbReference type="InterPro" id="IPR036289">
    <property type="entry name" value="YfhH"/>
</dbReference>
<dbReference type="Gene3D" id="1.10.287.880">
    <property type="entry name" value="Hypothetical protein YfhH domain"/>
    <property type="match status" value="1"/>
</dbReference>
<dbReference type="EMBL" id="SIRE01000010">
    <property type="protein sequence ID" value="TBL78226.1"/>
    <property type="molecule type" value="Genomic_DNA"/>
</dbReference>
<dbReference type="Gene3D" id="2.30.30.340">
    <property type="entry name" value="Hypothetical protein YfhH like domains"/>
    <property type="match status" value="1"/>
</dbReference>
<comment type="caution">
    <text evidence="1">The sequence shown here is derived from an EMBL/GenBank/DDBJ whole genome shotgun (WGS) entry which is preliminary data.</text>
</comment>
<reference evidence="1 2" key="1">
    <citation type="submission" date="2019-02" db="EMBL/GenBank/DDBJ databases">
        <title>Paenibacillus sp. nov., isolated from surface-sterilized tissue of Thalictrum simplex L.</title>
        <authorList>
            <person name="Tuo L."/>
        </authorList>
    </citation>
    <scope>NUCLEOTIDE SEQUENCE [LARGE SCALE GENOMIC DNA]</scope>
    <source>
        <strain evidence="1 2">N2SHLJ1</strain>
    </source>
</reference>
<dbReference type="InterPro" id="IPR014938">
    <property type="entry name" value="YfhH-like"/>
</dbReference>
<accession>A0A4Q9DS61</accession>